<comment type="caution">
    <text evidence="7">The sequence shown here is derived from an EMBL/GenBank/DDBJ whole genome shotgun (WGS) entry which is preliminary data.</text>
</comment>
<keyword evidence="8" id="KW-1185">Reference proteome</keyword>
<dbReference type="GO" id="GO:0016831">
    <property type="term" value="F:carboxy-lyase activity"/>
    <property type="evidence" value="ECO:0007669"/>
    <property type="project" value="TreeGrafter"/>
</dbReference>
<feature type="modified residue" description="N6-(pyridoxal phosphate)lysine" evidence="5">
    <location>
        <position position="306"/>
    </location>
</feature>
<organism evidence="7 8">
    <name type="scientific">Roridomyces roridus</name>
    <dbReference type="NCBI Taxonomy" id="1738132"/>
    <lineage>
        <taxon>Eukaryota</taxon>
        <taxon>Fungi</taxon>
        <taxon>Dikarya</taxon>
        <taxon>Basidiomycota</taxon>
        <taxon>Agaricomycotina</taxon>
        <taxon>Agaricomycetes</taxon>
        <taxon>Agaricomycetidae</taxon>
        <taxon>Agaricales</taxon>
        <taxon>Marasmiineae</taxon>
        <taxon>Mycenaceae</taxon>
        <taxon>Roridomyces</taxon>
    </lineage>
</organism>
<dbReference type="InterPro" id="IPR010977">
    <property type="entry name" value="Aromatic_deC"/>
</dbReference>
<dbReference type="EMBL" id="JARKIF010000016">
    <property type="protein sequence ID" value="KAJ7621112.1"/>
    <property type="molecule type" value="Genomic_DNA"/>
</dbReference>
<dbReference type="PANTHER" id="PTHR11999">
    <property type="entry name" value="GROUP II PYRIDOXAL-5-PHOSPHATE DECARBOXYLASE"/>
    <property type="match status" value="1"/>
</dbReference>
<dbReference type="SUPFAM" id="SSF53383">
    <property type="entry name" value="PLP-dependent transferases"/>
    <property type="match status" value="1"/>
</dbReference>
<sequence length="480" mass="52366">MSLDFTTAEVQLAVPTKESLEHAEASLVKMLPDTGLGLEHIKKHLLADLAPGFTGSSRCPTYWAFTTGAVTDAAMLGDWLATVHDQNVQVHLPDETIATKLEDTTLRLLQQLLTFSETDFSGRLFTTGATASNLLGLALGREYVVAEAGRRKLPPAQISVTQVGAVAACIEAGIDDIQVLAASPHSSLYKAASTLGIGRDSVILVPLSEDEPWRFDMQRLREYLSNGAGSIIAISAGEVWTGRFATNGDEMGQIRALADKHGAWVHVDGAFGLHALILPHTPTYKHLNDGVAALQLADSITGDAHKLFNVPYDCGFFFTRHPSIQQAVFKNPSSAYLSTTALSIPSPLNLGIENSRRFRALPLYSSLLANGRTWHCDLLERQVALARRIASYIVDSTVYELLPDNDLDKIYMVVLFRARSDSLNSDLVSFINASKRIHVSGLPWKGRPAARIAIGTWRVEVDRDFQLVTQVLDTASRAHQ</sequence>
<dbReference type="InterPro" id="IPR015422">
    <property type="entry name" value="PyrdxlP-dep_Trfase_small"/>
</dbReference>
<keyword evidence="7" id="KW-0808">Transferase</keyword>
<keyword evidence="4 6" id="KW-0456">Lyase</keyword>
<evidence type="ECO:0000256" key="5">
    <source>
        <dbReference type="PIRSR" id="PIRSR602129-50"/>
    </source>
</evidence>
<dbReference type="PANTHER" id="PTHR11999:SF165">
    <property type="entry name" value="DECARBOXYLASE, PUTATIVE (AFU_ORTHOLOGUE AFUA_2G04980)-RELATED"/>
    <property type="match status" value="1"/>
</dbReference>
<dbReference type="Gene3D" id="3.40.640.10">
    <property type="entry name" value="Type I PLP-dependent aspartate aminotransferase-like (Major domain)"/>
    <property type="match status" value="1"/>
</dbReference>
<evidence type="ECO:0000256" key="2">
    <source>
        <dbReference type="ARBA" id="ARBA00009533"/>
    </source>
</evidence>
<name>A0AAD7BH95_9AGAR</name>
<evidence type="ECO:0000256" key="6">
    <source>
        <dbReference type="RuleBase" id="RU000382"/>
    </source>
</evidence>
<dbReference type="GO" id="GO:0030170">
    <property type="term" value="F:pyridoxal phosphate binding"/>
    <property type="evidence" value="ECO:0007669"/>
    <property type="project" value="InterPro"/>
</dbReference>
<accession>A0AAD7BH95</accession>
<dbReference type="Proteomes" id="UP001221142">
    <property type="component" value="Unassembled WGS sequence"/>
</dbReference>
<gene>
    <name evidence="7" type="ORF">FB45DRAFT_928406</name>
</gene>
<evidence type="ECO:0000256" key="4">
    <source>
        <dbReference type="ARBA" id="ARBA00023239"/>
    </source>
</evidence>
<evidence type="ECO:0000313" key="8">
    <source>
        <dbReference type="Proteomes" id="UP001221142"/>
    </source>
</evidence>
<comment type="cofactor">
    <cofactor evidence="1 5 6">
        <name>pyridoxal 5'-phosphate</name>
        <dbReference type="ChEBI" id="CHEBI:597326"/>
    </cofactor>
</comment>
<dbReference type="InterPro" id="IPR015421">
    <property type="entry name" value="PyrdxlP-dep_Trfase_major"/>
</dbReference>
<dbReference type="InterPro" id="IPR002129">
    <property type="entry name" value="PyrdxlP-dep_de-COase"/>
</dbReference>
<evidence type="ECO:0000256" key="3">
    <source>
        <dbReference type="ARBA" id="ARBA00022898"/>
    </source>
</evidence>
<dbReference type="Gene3D" id="3.90.1150.10">
    <property type="entry name" value="Aspartate Aminotransferase, domain 1"/>
    <property type="match status" value="1"/>
</dbReference>
<evidence type="ECO:0000256" key="1">
    <source>
        <dbReference type="ARBA" id="ARBA00001933"/>
    </source>
</evidence>
<dbReference type="GO" id="GO:0019752">
    <property type="term" value="P:carboxylic acid metabolic process"/>
    <property type="evidence" value="ECO:0007669"/>
    <property type="project" value="InterPro"/>
</dbReference>
<protein>
    <submittedName>
        <fullName evidence="7">Pyridoxal phosphate-dependent transferase</fullName>
    </submittedName>
</protein>
<dbReference type="InterPro" id="IPR015424">
    <property type="entry name" value="PyrdxlP-dep_Trfase"/>
</dbReference>
<proteinExistence type="inferred from homology"/>
<comment type="similarity">
    <text evidence="2 6">Belongs to the group II decarboxylase family.</text>
</comment>
<dbReference type="Pfam" id="PF00282">
    <property type="entry name" value="Pyridoxal_deC"/>
    <property type="match status" value="1"/>
</dbReference>
<keyword evidence="3 5" id="KW-0663">Pyridoxal phosphate</keyword>
<dbReference type="GO" id="GO:0016740">
    <property type="term" value="F:transferase activity"/>
    <property type="evidence" value="ECO:0007669"/>
    <property type="project" value="UniProtKB-KW"/>
</dbReference>
<evidence type="ECO:0000313" key="7">
    <source>
        <dbReference type="EMBL" id="KAJ7621112.1"/>
    </source>
</evidence>
<reference evidence="7" key="1">
    <citation type="submission" date="2023-03" db="EMBL/GenBank/DDBJ databases">
        <title>Massive genome expansion in bonnet fungi (Mycena s.s.) driven by repeated elements and novel gene families across ecological guilds.</title>
        <authorList>
            <consortium name="Lawrence Berkeley National Laboratory"/>
            <person name="Harder C.B."/>
            <person name="Miyauchi S."/>
            <person name="Viragh M."/>
            <person name="Kuo A."/>
            <person name="Thoen E."/>
            <person name="Andreopoulos B."/>
            <person name="Lu D."/>
            <person name="Skrede I."/>
            <person name="Drula E."/>
            <person name="Henrissat B."/>
            <person name="Morin E."/>
            <person name="Kohler A."/>
            <person name="Barry K."/>
            <person name="LaButti K."/>
            <person name="Morin E."/>
            <person name="Salamov A."/>
            <person name="Lipzen A."/>
            <person name="Mereny Z."/>
            <person name="Hegedus B."/>
            <person name="Baldrian P."/>
            <person name="Stursova M."/>
            <person name="Weitz H."/>
            <person name="Taylor A."/>
            <person name="Grigoriev I.V."/>
            <person name="Nagy L.G."/>
            <person name="Martin F."/>
            <person name="Kauserud H."/>
        </authorList>
    </citation>
    <scope>NUCLEOTIDE SEQUENCE</scope>
    <source>
        <strain evidence="7">9284</strain>
    </source>
</reference>
<dbReference type="AlphaFoldDB" id="A0AAD7BH95"/>
<dbReference type="GO" id="GO:0005737">
    <property type="term" value="C:cytoplasm"/>
    <property type="evidence" value="ECO:0007669"/>
    <property type="project" value="TreeGrafter"/>
</dbReference>